<reference evidence="1 2" key="1">
    <citation type="submission" date="2018-08" db="EMBL/GenBank/DDBJ databases">
        <authorList>
            <person name="Laetsch R D."/>
            <person name="Stevens L."/>
            <person name="Kumar S."/>
            <person name="Blaxter L. M."/>
        </authorList>
    </citation>
    <scope>NUCLEOTIDE SEQUENCE [LARGE SCALE GENOMIC DNA]</scope>
</reference>
<accession>A0A3P6TM47</accession>
<protein>
    <submittedName>
        <fullName evidence="1">Uncharacterized protein</fullName>
    </submittedName>
</protein>
<dbReference type="Proteomes" id="UP000277928">
    <property type="component" value="Unassembled WGS sequence"/>
</dbReference>
<dbReference type="EMBL" id="UYRX01000325">
    <property type="protein sequence ID" value="VDK80200.1"/>
    <property type="molecule type" value="Genomic_DNA"/>
</dbReference>
<evidence type="ECO:0000313" key="2">
    <source>
        <dbReference type="Proteomes" id="UP000277928"/>
    </source>
</evidence>
<name>A0A3P6TM47_LITSI</name>
<dbReference type="AlphaFoldDB" id="A0A3P6TM47"/>
<keyword evidence="2" id="KW-1185">Reference proteome</keyword>
<proteinExistence type="predicted"/>
<gene>
    <name evidence="1" type="ORF">NLS_LOCUS4812</name>
</gene>
<evidence type="ECO:0000313" key="1">
    <source>
        <dbReference type="EMBL" id="VDK80200.1"/>
    </source>
</evidence>
<sequence length="101" mass="11178">MAKKELLTRSLLSENCKASVGQSGGALVNNSNYPSDTLQTRRKLASASGSQLLQLHSSDEAYAHCQCFMQKFAVNEVPLKQPSIIGYFLLHVIILNRYCKC</sequence>
<organism evidence="1 2">
    <name type="scientific">Litomosoides sigmodontis</name>
    <name type="common">Filarial nematode worm</name>
    <dbReference type="NCBI Taxonomy" id="42156"/>
    <lineage>
        <taxon>Eukaryota</taxon>
        <taxon>Metazoa</taxon>
        <taxon>Ecdysozoa</taxon>
        <taxon>Nematoda</taxon>
        <taxon>Chromadorea</taxon>
        <taxon>Rhabditida</taxon>
        <taxon>Spirurina</taxon>
        <taxon>Spiruromorpha</taxon>
        <taxon>Filarioidea</taxon>
        <taxon>Onchocercidae</taxon>
        <taxon>Litomosoides</taxon>
    </lineage>
</organism>